<name>A0A8B3GVR6_LACPA</name>
<dbReference type="AlphaFoldDB" id="A0A8B3GVR6"/>
<sequence length="48" mass="5311">MMVNLAHFGWTSLANQRLMMMKTSVPRMPIGTSRSAVGEVKLAKKHPA</sequence>
<evidence type="ECO:0000313" key="2">
    <source>
        <dbReference type="Proteomes" id="UP000284123"/>
    </source>
</evidence>
<evidence type="ECO:0000313" key="1">
    <source>
        <dbReference type="EMBL" id="RNE30671.1"/>
    </source>
</evidence>
<organism evidence="1 2">
    <name type="scientific">Lacticaseibacillus paracasei</name>
    <name type="common">Lactobacillus paracasei</name>
    <dbReference type="NCBI Taxonomy" id="1597"/>
    <lineage>
        <taxon>Bacteria</taxon>
        <taxon>Bacillati</taxon>
        <taxon>Bacillota</taxon>
        <taxon>Bacilli</taxon>
        <taxon>Lactobacillales</taxon>
        <taxon>Lactobacillaceae</taxon>
        <taxon>Lacticaseibacillus</taxon>
    </lineage>
</organism>
<accession>A0A8B3GVR6</accession>
<gene>
    <name evidence="1" type="ORF">FAM6012_01530</name>
</gene>
<proteinExistence type="predicted"/>
<dbReference type="Proteomes" id="UP000284123">
    <property type="component" value="Unassembled WGS sequence"/>
</dbReference>
<dbReference type="EMBL" id="LKGI01000059">
    <property type="protein sequence ID" value="RNE30671.1"/>
    <property type="molecule type" value="Genomic_DNA"/>
</dbReference>
<protein>
    <submittedName>
        <fullName evidence="1">Uncharacterized protein</fullName>
    </submittedName>
</protein>
<reference evidence="1 2" key="1">
    <citation type="journal article" date="2018" name="Front. Microbiol.">
        <title>Conversion of Methionine to Cysteine in Lactobacillus paracasei Depends on the Highly Mobile cysK-ctl-cysE Gene Cluster.</title>
        <authorList>
            <person name="Wuthrich D."/>
            <person name="Irmler S."/>
            <person name="Berthoud H."/>
            <person name="Guggenbuhl B."/>
            <person name="Eugster E."/>
            <person name="Bruggmann R."/>
        </authorList>
    </citation>
    <scope>NUCLEOTIDE SEQUENCE [LARGE SCALE GENOMIC DNA]</scope>
    <source>
        <strain evidence="1 2">FAM6012</strain>
    </source>
</reference>
<comment type="caution">
    <text evidence="1">The sequence shown here is derived from an EMBL/GenBank/DDBJ whole genome shotgun (WGS) entry which is preliminary data.</text>
</comment>